<feature type="domain" description="RagB/SusD" evidence="6">
    <location>
        <begin position="356"/>
        <end position="446"/>
    </location>
</feature>
<feature type="domain" description="SusD-like N-terminal" evidence="7">
    <location>
        <begin position="20"/>
        <end position="225"/>
    </location>
</feature>
<dbReference type="Gene3D" id="1.25.40.390">
    <property type="match status" value="1"/>
</dbReference>
<evidence type="ECO:0000259" key="6">
    <source>
        <dbReference type="Pfam" id="PF07980"/>
    </source>
</evidence>
<dbReference type="GO" id="GO:0009279">
    <property type="term" value="C:cell outer membrane"/>
    <property type="evidence" value="ECO:0007669"/>
    <property type="project" value="UniProtKB-SubCell"/>
</dbReference>
<dbReference type="AlphaFoldDB" id="A0A4V5PDT5"/>
<dbReference type="PROSITE" id="PS51257">
    <property type="entry name" value="PROKAR_LIPOPROTEIN"/>
    <property type="match status" value="1"/>
</dbReference>
<evidence type="ECO:0000259" key="7">
    <source>
        <dbReference type="Pfam" id="PF14322"/>
    </source>
</evidence>
<comment type="similarity">
    <text evidence="2">Belongs to the SusD family.</text>
</comment>
<protein>
    <submittedName>
        <fullName evidence="8">RagB/SusD family nutrient uptake outer membrane protein</fullName>
    </submittedName>
</protein>
<keyword evidence="4" id="KW-0472">Membrane</keyword>
<evidence type="ECO:0000256" key="5">
    <source>
        <dbReference type="ARBA" id="ARBA00023237"/>
    </source>
</evidence>
<evidence type="ECO:0000313" key="8">
    <source>
        <dbReference type="EMBL" id="TKC62176.1"/>
    </source>
</evidence>
<dbReference type="InterPro" id="IPR011990">
    <property type="entry name" value="TPR-like_helical_dom_sf"/>
</dbReference>
<proteinExistence type="inferred from homology"/>
<comment type="subcellular location">
    <subcellularLocation>
        <location evidence="1">Cell outer membrane</location>
    </subcellularLocation>
</comment>
<evidence type="ECO:0000256" key="2">
    <source>
        <dbReference type="ARBA" id="ARBA00006275"/>
    </source>
</evidence>
<dbReference type="InterPro" id="IPR033985">
    <property type="entry name" value="SusD-like_N"/>
</dbReference>
<dbReference type="Pfam" id="PF07980">
    <property type="entry name" value="SusD_RagB"/>
    <property type="match status" value="1"/>
</dbReference>
<comment type="caution">
    <text evidence="8">The sequence shown here is derived from an EMBL/GenBank/DDBJ whole genome shotgun (WGS) entry which is preliminary data.</text>
</comment>
<accession>A0A4V5PDT5</accession>
<evidence type="ECO:0000256" key="3">
    <source>
        <dbReference type="ARBA" id="ARBA00022729"/>
    </source>
</evidence>
<keyword evidence="3" id="KW-0732">Signal</keyword>
<reference evidence="8 9" key="1">
    <citation type="submission" date="2019-04" db="EMBL/GenBank/DDBJ databases">
        <title>Pedobacter sp. RP-1-16 sp. nov., isolated from Arctic soil.</title>
        <authorList>
            <person name="Dahal R.H."/>
            <person name="Kim D.-U."/>
        </authorList>
    </citation>
    <scope>NUCLEOTIDE SEQUENCE [LARGE SCALE GENOMIC DNA]</scope>
    <source>
        <strain evidence="8 9">RP-1-16</strain>
    </source>
</reference>
<dbReference type="Proteomes" id="UP000309594">
    <property type="component" value="Unassembled WGS sequence"/>
</dbReference>
<evidence type="ECO:0000256" key="4">
    <source>
        <dbReference type="ARBA" id="ARBA00023136"/>
    </source>
</evidence>
<gene>
    <name evidence="8" type="ORF">FBD94_08115</name>
</gene>
<sequence>MKSKYLLILLILISFSGCKDYLDIVPKGKLIPTTVEDYENMLNDMTVVSYGDYFNDLLTDDVFFPEENPGALFSRQPLHARRIYTFKKQVFDPGSNDFLWTETYKRIFYFNSVVNDIMKAVDGTESNKKSVRAEALFGRALEHLLLVNVYARHYDPATAATDPGVPLVLVADISAKHRRNTVKEVYDQIILDLEEAVKSLPANSKITKFRTNKAAGYALLSRVYLYMGDYAKALDYANQTLALYSTLVDMNTFKIVTPGPFPNVPGSPVGWTDIPDGKKHPEAIVARHFLRPFGLGNVVCASPELSALFDNNDQRWTLYYANAWPPLPPPVDYWTRYKVRIYLRGDYYNNALGTPEVYLTRAECKARANDKQGALDDVNKLRKNRIVPAAYRDFTLADFNNDQEKVLRFVLDERRRELAFMGTRVADLKRLNKDPKFAKVIKHTAEGKEYVLQPNTDDYLRQIYPDAAKFNPDWVLN</sequence>
<dbReference type="InterPro" id="IPR012944">
    <property type="entry name" value="SusD_RagB_dom"/>
</dbReference>
<dbReference type="RefSeq" id="WP_136879828.1">
    <property type="nucleotide sequence ID" value="NZ_SWDX01000003.1"/>
</dbReference>
<evidence type="ECO:0000313" key="9">
    <source>
        <dbReference type="Proteomes" id="UP000309594"/>
    </source>
</evidence>
<dbReference type="EMBL" id="SWDX01000003">
    <property type="protein sequence ID" value="TKC62176.1"/>
    <property type="molecule type" value="Genomic_DNA"/>
</dbReference>
<evidence type="ECO:0000256" key="1">
    <source>
        <dbReference type="ARBA" id="ARBA00004442"/>
    </source>
</evidence>
<keyword evidence="5" id="KW-0998">Cell outer membrane</keyword>
<organism evidence="8 9">
    <name type="scientific">Pedobacter hiemivivus</name>
    <dbReference type="NCBI Taxonomy" id="2530454"/>
    <lineage>
        <taxon>Bacteria</taxon>
        <taxon>Pseudomonadati</taxon>
        <taxon>Bacteroidota</taxon>
        <taxon>Sphingobacteriia</taxon>
        <taxon>Sphingobacteriales</taxon>
        <taxon>Sphingobacteriaceae</taxon>
        <taxon>Pedobacter</taxon>
    </lineage>
</organism>
<name>A0A4V5PDT5_9SPHI</name>
<dbReference type="SUPFAM" id="SSF48452">
    <property type="entry name" value="TPR-like"/>
    <property type="match status" value="1"/>
</dbReference>
<dbReference type="Pfam" id="PF14322">
    <property type="entry name" value="SusD-like_3"/>
    <property type="match status" value="1"/>
</dbReference>